<evidence type="ECO:0000256" key="1">
    <source>
        <dbReference type="ARBA" id="ARBA00022741"/>
    </source>
</evidence>
<keyword evidence="5" id="KW-1185">Reference proteome</keyword>
<sequence>MCIPRCVRLTPRETQRRQPLGMLVTRFKLLLDHAGHEAATPLSPSTDGELVRADPTPSSLSSLSGLPPGIAQQRGGAGGGMLLPPGLDVVDVIGDYLRFMAQHVAEIVASKYEASGLTLDNVKWCLTVPAMWTPKAKSQMRQAAHRAGMIPDYDCPRLEFVLEPEAAAAYGLSAPDSSFSGCHPFRPREGESFMVVDAGGGTVDITVHQRQDGFLYEVTRGHGDSCGGTFVDVEFMRLVRQRLGDAFLDKMEAQHPREISALLASWYSVRDKFDGEIDVDVPLPPGMTRRLPPKVISTLEEAQDGYSDVIEIRPMGADESGKNIFDPVVDKVLQCIETQMQRVEEGQHPLHSMLLVGGFSSNPYLRKRIEERFSDRVGEIVYPLRPGEAVVMGAAHYALNPSIIKSRVARYSYGIKCSLAWDETDERHRAHAEHRSPDGIHLRGCFDPILRQGTSVPVGQSWSENYKARDTCGYASFQLYVSSAPDPLLCSDEGVTPLGDEIRINVPPVEKKVGLQVQFGQTEVQMTMTPAFDPSQKRVVKVSYRLGV</sequence>
<dbReference type="PANTHER" id="PTHR14187">
    <property type="entry name" value="ALPHA KINASE/ELONGATION FACTOR 2 KINASE"/>
    <property type="match status" value="1"/>
</dbReference>
<dbReference type="Proteomes" id="UP000265618">
    <property type="component" value="Unassembled WGS sequence"/>
</dbReference>
<gene>
    <name evidence="4" type="ORF">KIPB_009165</name>
</gene>
<comment type="caution">
    <text evidence="4">The sequence shown here is derived from an EMBL/GenBank/DDBJ whole genome shotgun (WGS) entry which is preliminary data.</text>
</comment>
<accession>A0A9K3D3X8</accession>
<dbReference type="OrthoDB" id="2963168at2759"/>
<evidence type="ECO:0000256" key="2">
    <source>
        <dbReference type="ARBA" id="ARBA00022840"/>
    </source>
</evidence>
<dbReference type="Gene3D" id="3.90.640.10">
    <property type="entry name" value="Actin, Chain A, domain 4"/>
    <property type="match status" value="1"/>
</dbReference>
<organism evidence="4 5">
    <name type="scientific">Kipferlia bialata</name>
    <dbReference type="NCBI Taxonomy" id="797122"/>
    <lineage>
        <taxon>Eukaryota</taxon>
        <taxon>Metamonada</taxon>
        <taxon>Carpediemonas-like organisms</taxon>
        <taxon>Kipferlia</taxon>
    </lineage>
</organism>
<dbReference type="PANTHER" id="PTHR14187:SF5">
    <property type="entry name" value="HEAT SHOCK 70 KDA PROTEIN 12A"/>
    <property type="match status" value="1"/>
</dbReference>
<dbReference type="EMBL" id="BDIP01003031">
    <property type="protein sequence ID" value="GIQ87175.1"/>
    <property type="molecule type" value="Genomic_DNA"/>
</dbReference>
<dbReference type="SUPFAM" id="SSF53067">
    <property type="entry name" value="Actin-like ATPase domain"/>
    <property type="match status" value="2"/>
</dbReference>
<dbReference type="AlphaFoldDB" id="A0A9K3D3X8"/>
<dbReference type="Gene3D" id="3.30.420.40">
    <property type="match status" value="2"/>
</dbReference>
<dbReference type="Pfam" id="PF00012">
    <property type="entry name" value="HSP70"/>
    <property type="match status" value="1"/>
</dbReference>
<keyword evidence="4" id="KW-0346">Stress response</keyword>
<feature type="region of interest" description="Disordered" evidence="3">
    <location>
        <begin position="38"/>
        <end position="69"/>
    </location>
</feature>
<dbReference type="InterPro" id="IPR043129">
    <property type="entry name" value="ATPase_NBD"/>
</dbReference>
<reference evidence="4 5" key="1">
    <citation type="journal article" date="2018" name="PLoS ONE">
        <title>The draft genome of Kipferlia bialata reveals reductive genome evolution in fornicate parasites.</title>
        <authorList>
            <person name="Tanifuji G."/>
            <person name="Takabayashi S."/>
            <person name="Kume K."/>
            <person name="Takagi M."/>
            <person name="Nakayama T."/>
            <person name="Kamikawa R."/>
            <person name="Inagaki Y."/>
            <person name="Hashimoto T."/>
        </authorList>
    </citation>
    <scope>NUCLEOTIDE SEQUENCE [LARGE SCALE GENOMIC DNA]</scope>
    <source>
        <strain evidence="4">NY0173</strain>
    </source>
</reference>
<dbReference type="GO" id="GO:0140662">
    <property type="term" value="F:ATP-dependent protein folding chaperone"/>
    <property type="evidence" value="ECO:0007669"/>
    <property type="project" value="InterPro"/>
</dbReference>
<keyword evidence="1" id="KW-0547">Nucleotide-binding</keyword>
<evidence type="ECO:0000313" key="5">
    <source>
        <dbReference type="Proteomes" id="UP000265618"/>
    </source>
</evidence>
<evidence type="ECO:0000313" key="4">
    <source>
        <dbReference type="EMBL" id="GIQ87175.1"/>
    </source>
</evidence>
<feature type="compositionally biased region" description="Low complexity" evidence="3">
    <location>
        <begin position="57"/>
        <end position="69"/>
    </location>
</feature>
<name>A0A9K3D3X8_9EUKA</name>
<evidence type="ECO:0000256" key="3">
    <source>
        <dbReference type="SAM" id="MobiDB-lite"/>
    </source>
</evidence>
<proteinExistence type="predicted"/>
<protein>
    <submittedName>
        <fullName evidence="4">Heat shock protein 70 family protein</fullName>
    </submittedName>
</protein>
<keyword evidence="2" id="KW-0067">ATP-binding</keyword>
<dbReference type="InterPro" id="IPR013126">
    <property type="entry name" value="Hsp_70_fam"/>
</dbReference>
<dbReference type="GO" id="GO:0005524">
    <property type="term" value="F:ATP binding"/>
    <property type="evidence" value="ECO:0007669"/>
    <property type="project" value="UniProtKB-KW"/>
</dbReference>